<feature type="transmembrane region" description="Helical" evidence="5">
    <location>
        <begin position="259"/>
        <end position="278"/>
    </location>
</feature>
<dbReference type="Proteomes" id="UP000654345">
    <property type="component" value="Unassembled WGS sequence"/>
</dbReference>
<protein>
    <recommendedName>
        <fullName evidence="6">Major facilitator superfamily (MFS) profile domain-containing protein</fullName>
    </recommendedName>
</protein>
<evidence type="ECO:0000313" key="8">
    <source>
        <dbReference type="Proteomes" id="UP000654345"/>
    </source>
</evidence>
<evidence type="ECO:0000256" key="2">
    <source>
        <dbReference type="ARBA" id="ARBA00022692"/>
    </source>
</evidence>
<sequence length="508" mass="53585">MDTATIPSSLAPEYTTHRMPRPILISIMIALLLTAFLEALDNLIVTPALPRIASSLHGFDRYTWVVTAYLLATTAVVPLAGKLSDQLGRKLFLFSGIAIFLLGSGLAGASQTMNQLILFRAIQGLGTGIGIGLVAAVIGDLFPPEQRASKQGLIGIVFGISQLCGPTLGGWITDHGPLLSGFVTDATRWRWLFYLNLPIGLLALLILVIFLPAQSARQKSERIVLARLDWLGAALLMTATCSLLLGLNFGSEQHTWTSLLVLTLLVASIVLYTVLLVVERKAAEPVLPLELFRKPIFAIDAFQTFVQGMILIGVFIPLSLLLQDVLALPPTNAGALITALSISLTLGAALAGISISLRKRYQLTAIVGATIMTIGLFLLTRTTQQSSLMLIGFALILVGLGAGSFFTIQIVVAQNAVPQTQLGTGTSVIRYLAQLGMTLGAALMGIVVNGALAGETGTSLANSSAIPALAGVLQNGFLVVLALSVLLLLTSFFLKNAPATQSSPQGVQ</sequence>
<keyword evidence="2 5" id="KW-0812">Transmembrane</keyword>
<keyword evidence="8" id="KW-1185">Reference proteome</keyword>
<dbReference type="PANTHER" id="PTHR23501">
    <property type="entry name" value="MAJOR FACILITATOR SUPERFAMILY"/>
    <property type="match status" value="1"/>
</dbReference>
<feature type="transmembrane region" description="Helical" evidence="5">
    <location>
        <begin position="23"/>
        <end position="49"/>
    </location>
</feature>
<feature type="transmembrane region" description="Helical" evidence="5">
    <location>
        <begin position="388"/>
        <end position="412"/>
    </location>
</feature>
<keyword evidence="3 5" id="KW-1133">Transmembrane helix</keyword>
<feature type="transmembrane region" description="Helical" evidence="5">
    <location>
        <begin position="472"/>
        <end position="494"/>
    </location>
</feature>
<dbReference type="PANTHER" id="PTHR23501:SF197">
    <property type="entry name" value="COMD"/>
    <property type="match status" value="1"/>
</dbReference>
<feature type="transmembrane region" description="Helical" evidence="5">
    <location>
        <begin position="61"/>
        <end position="79"/>
    </location>
</feature>
<accession>A0ABQ3V0J5</accession>
<organism evidence="7 8">
    <name type="scientific">Ktedonobacter robiniae</name>
    <dbReference type="NCBI Taxonomy" id="2778365"/>
    <lineage>
        <taxon>Bacteria</taxon>
        <taxon>Bacillati</taxon>
        <taxon>Chloroflexota</taxon>
        <taxon>Ktedonobacteria</taxon>
        <taxon>Ktedonobacterales</taxon>
        <taxon>Ktedonobacteraceae</taxon>
        <taxon>Ktedonobacter</taxon>
    </lineage>
</organism>
<reference evidence="7 8" key="1">
    <citation type="journal article" date="2021" name="Int. J. Syst. Evol. Microbiol.">
        <title>Reticulibacter mediterranei gen. nov., sp. nov., within the new family Reticulibacteraceae fam. nov., and Ktedonospora formicarum gen. nov., sp. nov., Ktedonobacter robiniae sp. nov., Dictyobacter formicarum sp. nov. and Dictyobacter arantiisoli sp. nov., belonging to the class Ktedonobacteria.</title>
        <authorList>
            <person name="Yabe S."/>
            <person name="Zheng Y."/>
            <person name="Wang C.M."/>
            <person name="Sakai Y."/>
            <person name="Abe K."/>
            <person name="Yokota A."/>
            <person name="Donadio S."/>
            <person name="Cavaletti L."/>
            <person name="Monciardini P."/>
        </authorList>
    </citation>
    <scope>NUCLEOTIDE SEQUENCE [LARGE SCALE GENOMIC DNA]</scope>
    <source>
        <strain evidence="7 8">SOSP1-30</strain>
    </source>
</reference>
<feature type="transmembrane region" description="Helical" evidence="5">
    <location>
        <begin position="299"/>
        <end position="321"/>
    </location>
</feature>
<dbReference type="RefSeq" id="WP_201374405.1">
    <property type="nucleotide sequence ID" value="NZ_BNJG01000002.1"/>
</dbReference>
<comment type="caution">
    <text evidence="7">The sequence shown here is derived from an EMBL/GenBank/DDBJ whole genome shotgun (WGS) entry which is preliminary data.</text>
</comment>
<feature type="transmembrane region" description="Helical" evidence="5">
    <location>
        <begin position="153"/>
        <end position="172"/>
    </location>
</feature>
<keyword evidence="4 5" id="KW-0472">Membrane</keyword>
<dbReference type="PROSITE" id="PS00216">
    <property type="entry name" value="SUGAR_TRANSPORT_1"/>
    <property type="match status" value="1"/>
</dbReference>
<dbReference type="PROSITE" id="PS50850">
    <property type="entry name" value="MFS"/>
    <property type="match status" value="1"/>
</dbReference>
<dbReference type="InterPro" id="IPR005829">
    <property type="entry name" value="Sugar_transporter_CS"/>
</dbReference>
<dbReference type="PRINTS" id="PR01036">
    <property type="entry name" value="TCRTETB"/>
</dbReference>
<evidence type="ECO:0000256" key="1">
    <source>
        <dbReference type="ARBA" id="ARBA00004651"/>
    </source>
</evidence>
<feature type="transmembrane region" description="Helical" evidence="5">
    <location>
        <begin position="224"/>
        <end position="247"/>
    </location>
</feature>
<evidence type="ECO:0000256" key="4">
    <source>
        <dbReference type="ARBA" id="ARBA00023136"/>
    </source>
</evidence>
<evidence type="ECO:0000313" key="7">
    <source>
        <dbReference type="EMBL" id="GHO58137.1"/>
    </source>
</evidence>
<dbReference type="SUPFAM" id="SSF103473">
    <property type="entry name" value="MFS general substrate transporter"/>
    <property type="match status" value="1"/>
</dbReference>
<feature type="domain" description="Major facilitator superfamily (MFS) profile" evidence="6">
    <location>
        <begin position="27"/>
        <end position="499"/>
    </location>
</feature>
<dbReference type="InterPro" id="IPR020846">
    <property type="entry name" value="MFS_dom"/>
</dbReference>
<proteinExistence type="predicted"/>
<feature type="transmembrane region" description="Helical" evidence="5">
    <location>
        <begin position="91"/>
        <end position="109"/>
    </location>
</feature>
<dbReference type="Pfam" id="PF07690">
    <property type="entry name" value="MFS_1"/>
    <property type="match status" value="1"/>
</dbReference>
<evidence type="ECO:0000256" key="5">
    <source>
        <dbReference type="SAM" id="Phobius"/>
    </source>
</evidence>
<evidence type="ECO:0000256" key="3">
    <source>
        <dbReference type="ARBA" id="ARBA00022989"/>
    </source>
</evidence>
<name>A0ABQ3V0J5_9CHLR</name>
<dbReference type="InterPro" id="IPR011701">
    <property type="entry name" value="MFS"/>
</dbReference>
<feature type="transmembrane region" description="Helical" evidence="5">
    <location>
        <begin position="432"/>
        <end position="452"/>
    </location>
</feature>
<comment type="subcellular location">
    <subcellularLocation>
        <location evidence="1">Cell membrane</location>
        <topology evidence="1">Multi-pass membrane protein</topology>
    </subcellularLocation>
</comment>
<feature type="transmembrane region" description="Helical" evidence="5">
    <location>
        <begin position="333"/>
        <end position="351"/>
    </location>
</feature>
<gene>
    <name evidence="7" type="ORF">KSB_66120</name>
</gene>
<evidence type="ECO:0000259" key="6">
    <source>
        <dbReference type="PROSITE" id="PS50850"/>
    </source>
</evidence>
<feature type="transmembrane region" description="Helical" evidence="5">
    <location>
        <begin position="363"/>
        <end position="382"/>
    </location>
</feature>
<feature type="transmembrane region" description="Helical" evidence="5">
    <location>
        <begin position="121"/>
        <end position="141"/>
    </location>
</feature>
<dbReference type="Gene3D" id="1.20.1250.20">
    <property type="entry name" value="MFS general substrate transporter like domains"/>
    <property type="match status" value="1"/>
</dbReference>
<feature type="transmembrane region" description="Helical" evidence="5">
    <location>
        <begin position="192"/>
        <end position="212"/>
    </location>
</feature>
<dbReference type="InterPro" id="IPR036259">
    <property type="entry name" value="MFS_trans_sf"/>
</dbReference>
<dbReference type="EMBL" id="BNJG01000002">
    <property type="protein sequence ID" value="GHO58137.1"/>
    <property type="molecule type" value="Genomic_DNA"/>
</dbReference>
<dbReference type="Gene3D" id="1.20.1720.10">
    <property type="entry name" value="Multidrug resistance protein D"/>
    <property type="match status" value="1"/>
</dbReference>